<dbReference type="EMBL" id="MDYQ01000105">
    <property type="protein sequence ID" value="PRP82364.1"/>
    <property type="molecule type" value="Genomic_DNA"/>
</dbReference>
<feature type="domain" description="GST N-terminal" evidence="1">
    <location>
        <begin position="45"/>
        <end position="136"/>
    </location>
</feature>
<dbReference type="Pfam" id="PF13409">
    <property type="entry name" value="GST_N_2"/>
    <property type="match status" value="1"/>
</dbReference>
<dbReference type="InParanoid" id="A0A2P6NEH9"/>
<dbReference type="OrthoDB" id="4951845at2759"/>
<dbReference type="InterPro" id="IPR036282">
    <property type="entry name" value="Glutathione-S-Trfase_C_sf"/>
</dbReference>
<evidence type="ECO:0000313" key="3">
    <source>
        <dbReference type="Proteomes" id="UP000241769"/>
    </source>
</evidence>
<proteinExistence type="predicted"/>
<dbReference type="InterPro" id="IPR036249">
    <property type="entry name" value="Thioredoxin-like_sf"/>
</dbReference>
<dbReference type="STRING" id="1890364.A0A2P6NEH9"/>
<evidence type="ECO:0000313" key="2">
    <source>
        <dbReference type="EMBL" id="PRP82364.1"/>
    </source>
</evidence>
<dbReference type="SUPFAM" id="SSF52833">
    <property type="entry name" value="Thioredoxin-like"/>
    <property type="match status" value="1"/>
</dbReference>
<protein>
    <submittedName>
        <fullName evidence="2">Glutathione S-transferase</fullName>
    </submittedName>
</protein>
<dbReference type="Proteomes" id="UP000241769">
    <property type="component" value="Unassembled WGS sequence"/>
</dbReference>
<accession>A0A2P6NEH9</accession>
<dbReference type="Gene3D" id="1.20.1050.10">
    <property type="match status" value="1"/>
</dbReference>
<keyword evidence="3" id="KW-1185">Reference proteome</keyword>
<organism evidence="2 3">
    <name type="scientific">Planoprotostelium fungivorum</name>
    <dbReference type="NCBI Taxonomy" id="1890364"/>
    <lineage>
        <taxon>Eukaryota</taxon>
        <taxon>Amoebozoa</taxon>
        <taxon>Evosea</taxon>
        <taxon>Variosea</taxon>
        <taxon>Cavosteliida</taxon>
        <taxon>Cavosteliaceae</taxon>
        <taxon>Planoprotostelium</taxon>
    </lineage>
</organism>
<dbReference type="GO" id="GO:0016740">
    <property type="term" value="F:transferase activity"/>
    <property type="evidence" value="ECO:0007669"/>
    <property type="project" value="UniProtKB-KW"/>
</dbReference>
<dbReference type="InterPro" id="IPR054416">
    <property type="entry name" value="GST_UstS-like_C"/>
</dbReference>
<dbReference type="AlphaFoldDB" id="A0A2P6NEH9"/>
<keyword evidence="2" id="KW-0808">Transferase</keyword>
<reference evidence="2 3" key="1">
    <citation type="journal article" date="2018" name="Genome Biol. Evol.">
        <title>Multiple Roots of Fruiting Body Formation in Amoebozoa.</title>
        <authorList>
            <person name="Hillmann F."/>
            <person name="Forbes G."/>
            <person name="Novohradska S."/>
            <person name="Ferling I."/>
            <person name="Riege K."/>
            <person name="Groth M."/>
            <person name="Westermann M."/>
            <person name="Marz M."/>
            <person name="Spaller T."/>
            <person name="Winckler T."/>
            <person name="Schaap P."/>
            <person name="Glockner G."/>
        </authorList>
    </citation>
    <scope>NUCLEOTIDE SEQUENCE [LARGE SCALE GENOMIC DNA]</scope>
    <source>
        <strain evidence="2 3">Jena</strain>
    </source>
</reference>
<dbReference type="InterPro" id="IPR004045">
    <property type="entry name" value="Glutathione_S-Trfase_N"/>
</dbReference>
<sequence length="279" mass="32109">MSFVDGRDSAELRNVFRCVGFRILQTLPRSTHHPMTTPHITFYDIASVAPVRAFAPNPWKTRLALNYKGVDYETVFVPLMDVEKVRRDLDVPPCRLYPDGSSFYTLPIIRDHHHQIIKGDSFDIALYLDDKYPHLPRLIPPSSISIHAAFNQFVDTVFTRSGVSHLFKMPLDATTTQIFQKKMMDKFNIPWGTTIITAEQEKKDVEIFKSNLNDLANVFRCRDEGPFLEGASLSYADLIVGGWLMMMEETFSKWDEMKGWHGGLWGRLSDALDQYKEIK</sequence>
<name>A0A2P6NEH9_9EUKA</name>
<dbReference type="Gene3D" id="3.40.30.10">
    <property type="entry name" value="Glutaredoxin"/>
    <property type="match status" value="1"/>
</dbReference>
<dbReference type="CDD" id="cd03038">
    <property type="entry name" value="GST_N_etherase_LigE"/>
    <property type="match status" value="1"/>
</dbReference>
<evidence type="ECO:0000259" key="1">
    <source>
        <dbReference type="PROSITE" id="PS50404"/>
    </source>
</evidence>
<gene>
    <name evidence="2" type="ORF">PROFUN_10268</name>
</gene>
<comment type="caution">
    <text evidence="2">The sequence shown here is derived from an EMBL/GenBank/DDBJ whole genome shotgun (WGS) entry which is preliminary data.</text>
</comment>
<dbReference type="Pfam" id="PF22041">
    <property type="entry name" value="GST_C_7"/>
    <property type="match status" value="1"/>
</dbReference>
<dbReference type="PROSITE" id="PS50404">
    <property type="entry name" value="GST_NTER"/>
    <property type="match status" value="1"/>
</dbReference>
<dbReference type="SUPFAM" id="SSF47616">
    <property type="entry name" value="GST C-terminal domain-like"/>
    <property type="match status" value="1"/>
</dbReference>